<keyword evidence="1" id="KW-0540">Nuclease</keyword>
<dbReference type="PROSITE" id="PS50164">
    <property type="entry name" value="GIY_YIG"/>
    <property type="match status" value="1"/>
</dbReference>
<feature type="compositionally biased region" description="Basic and acidic residues" evidence="4">
    <location>
        <begin position="135"/>
        <end position="149"/>
    </location>
</feature>
<reference evidence="6 7" key="1">
    <citation type="submission" date="2006-09" db="EMBL/GenBank/DDBJ databases">
        <title>Sequence and annotation of the 288-kb ATCV-1 virus that infects an endosymbiotic Chlorella strain of the heliozoon Acanthocystis turfacea.</title>
        <authorList>
            <person name="Fitzgerald L.A."/>
            <person name="Graves M.V."/>
            <person name="Li X."/>
            <person name="Pfitzner A.J.P."/>
            <person name="Hartigan J."/>
            <person name="Van Etten J.L."/>
        </authorList>
    </citation>
    <scope>NUCLEOTIDE SEQUENCE [LARGE SCALE GENOMIC DNA]</scope>
    <source>
        <strain evidence="6 7">ATCV-1</strain>
    </source>
</reference>
<evidence type="ECO:0000256" key="2">
    <source>
        <dbReference type="ARBA" id="ARBA00022759"/>
    </source>
</evidence>
<dbReference type="Gene3D" id="1.10.10.10">
    <property type="entry name" value="Winged helix-like DNA-binding domain superfamily/Winged helix DNA-binding domain"/>
    <property type="match status" value="1"/>
</dbReference>
<dbReference type="OrthoDB" id="19777at10239"/>
<dbReference type="InterPro" id="IPR003611">
    <property type="entry name" value="NUMOD3"/>
</dbReference>
<dbReference type="InterPro" id="IPR003647">
    <property type="entry name" value="Intron_nuc_1_rpt"/>
</dbReference>
<feature type="compositionally biased region" description="Basic and acidic residues" evidence="4">
    <location>
        <begin position="178"/>
        <end position="190"/>
    </location>
</feature>
<organism evidence="6 7">
    <name type="scientific">Chlorovirus heliozoae</name>
    <dbReference type="NCBI Taxonomy" id="322019"/>
    <lineage>
        <taxon>Viruses</taxon>
        <taxon>Varidnaviria</taxon>
        <taxon>Bamfordvirae</taxon>
        <taxon>Nucleocytoviricota</taxon>
        <taxon>Megaviricetes</taxon>
        <taxon>Algavirales</taxon>
        <taxon>Phycodnaviridae</taxon>
        <taxon>Chlorovirus</taxon>
    </lineage>
</organism>
<keyword evidence="2" id="KW-0255">Endonuclease</keyword>
<dbReference type="GO" id="GO:0003677">
    <property type="term" value="F:DNA binding"/>
    <property type="evidence" value="ECO:0007669"/>
    <property type="project" value="InterPro"/>
</dbReference>
<feature type="domain" description="GIY-YIG" evidence="5">
    <location>
        <begin position="1"/>
        <end position="85"/>
    </location>
</feature>
<dbReference type="Pfam" id="PF07453">
    <property type="entry name" value="NUMOD1"/>
    <property type="match status" value="1"/>
</dbReference>
<protein>
    <submittedName>
        <fullName evidence="6">Uncharacterized protein Z641L</fullName>
    </submittedName>
</protein>
<dbReference type="SMART" id="SM00497">
    <property type="entry name" value="IENR1"/>
    <property type="match status" value="1"/>
</dbReference>
<dbReference type="SMART" id="SM00496">
    <property type="entry name" value="IENR2"/>
    <property type="match status" value="5"/>
</dbReference>
<evidence type="ECO:0000259" key="5">
    <source>
        <dbReference type="PROSITE" id="PS50164"/>
    </source>
</evidence>
<feature type="compositionally biased region" description="Basic and acidic residues" evidence="4">
    <location>
        <begin position="118"/>
        <end position="128"/>
    </location>
</feature>
<dbReference type="CDD" id="cd10443">
    <property type="entry name" value="GIY-YIG_HE_Tlr8p_PBC-V_like"/>
    <property type="match status" value="1"/>
</dbReference>
<keyword evidence="7" id="KW-1185">Reference proteome</keyword>
<dbReference type="EMBL" id="EF101928">
    <property type="protein sequence ID" value="ABT16775.1"/>
    <property type="molecule type" value="Genomic_DNA"/>
</dbReference>
<evidence type="ECO:0000256" key="1">
    <source>
        <dbReference type="ARBA" id="ARBA00022722"/>
    </source>
</evidence>
<dbReference type="InterPro" id="IPR006350">
    <property type="entry name" value="Intron_endoG1"/>
</dbReference>
<name>A7K9Q1_9PHYC</name>
<feature type="region of interest" description="Disordered" evidence="4">
    <location>
        <begin position="104"/>
        <end position="197"/>
    </location>
</feature>
<proteinExistence type="predicted"/>
<keyword evidence="3" id="KW-0378">Hydrolase</keyword>
<dbReference type="GeneID" id="5470724"/>
<evidence type="ECO:0000313" key="6">
    <source>
        <dbReference type="EMBL" id="ABT16775.1"/>
    </source>
</evidence>
<evidence type="ECO:0000313" key="7">
    <source>
        <dbReference type="Proteomes" id="UP000202420"/>
    </source>
</evidence>
<dbReference type="RefSeq" id="YP_001427122.1">
    <property type="nucleotide sequence ID" value="NC_008724.1"/>
</dbReference>
<sequence length="252" mass="28938">MGFIYRLTSPSNKSYIGQTIRPIEERFKEHQKSDSYCVAIYRAIQKHKWENMTKEWFEVPDEDLNFYEEMLVALLGTLSPGGYNLKEGGGSGGRMCEESREKMSIATSGDKNPFYRKSHTDEAREKISNAKKGKTLSDDHKQKMSDSRKGANNYNYGKTLSDFQKQQISKAKKGKPLSVEHRQKMSDSHKGEKHHRSKKMYQYEFNGTFVQSFASSGEAARSLNKTSSNIRSCARGERESAYGFKWSYIELL</sequence>
<dbReference type="InterPro" id="IPR010896">
    <property type="entry name" value="NUMOD1"/>
</dbReference>
<feature type="compositionally biased region" description="Polar residues" evidence="4">
    <location>
        <begin position="150"/>
        <end position="169"/>
    </location>
</feature>
<dbReference type="Proteomes" id="UP000202420">
    <property type="component" value="Segment"/>
</dbReference>
<accession>A7K9Q1</accession>
<dbReference type="GO" id="GO:0004519">
    <property type="term" value="F:endonuclease activity"/>
    <property type="evidence" value="ECO:0007669"/>
    <property type="project" value="UniProtKB-KW"/>
</dbReference>
<evidence type="ECO:0000256" key="4">
    <source>
        <dbReference type="SAM" id="MobiDB-lite"/>
    </source>
</evidence>
<dbReference type="SUPFAM" id="SSF64496">
    <property type="entry name" value="DNA-binding domain of intron-encoded endonucleases"/>
    <property type="match status" value="2"/>
</dbReference>
<dbReference type="KEGG" id="vg:5470724"/>
<evidence type="ECO:0000256" key="3">
    <source>
        <dbReference type="ARBA" id="ARBA00022801"/>
    </source>
</evidence>
<gene>
    <name evidence="6" type="primary">Z641L</name>
    <name evidence="6" type="ORF">ATCV1_Z641L</name>
</gene>
<dbReference type="Pfam" id="PF07460">
    <property type="entry name" value="NUMOD3"/>
    <property type="match status" value="3"/>
</dbReference>
<dbReference type="NCBIfam" id="TIGR01453">
    <property type="entry name" value="grpIintron_endo"/>
    <property type="match status" value="1"/>
</dbReference>
<dbReference type="SMART" id="SM00465">
    <property type="entry name" value="GIYc"/>
    <property type="match status" value="1"/>
</dbReference>
<dbReference type="InterPro" id="IPR000305">
    <property type="entry name" value="GIY-YIG_endonuc"/>
</dbReference>
<dbReference type="GO" id="GO:0016787">
    <property type="term" value="F:hydrolase activity"/>
    <property type="evidence" value="ECO:0007669"/>
    <property type="project" value="UniProtKB-KW"/>
</dbReference>
<dbReference type="InterPro" id="IPR036388">
    <property type="entry name" value="WH-like_DNA-bd_sf"/>
</dbReference>